<keyword evidence="2" id="KW-1185">Reference proteome</keyword>
<evidence type="ECO:0000313" key="1">
    <source>
        <dbReference type="EMBL" id="KJH44375.1"/>
    </source>
</evidence>
<organism evidence="1 2">
    <name type="scientific">Dictyocaulus viviparus</name>
    <name type="common">Bovine lungworm</name>
    <dbReference type="NCBI Taxonomy" id="29172"/>
    <lineage>
        <taxon>Eukaryota</taxon>
        <taxon>Metazoa</taxon>
        <taxon>Ecdysozoa</taxon>
        <taxon>Nematoda</taxon>
        <taxon>Chromadorea</taxon>
        <taxon>Rhabditida</taxon>
        <taxon>Rhabditina</taxon>
        <taxon>Rhabditomorpha</taxon>
        <taxon>Strongyloidea</taxon>
        <taxon>Metastrongylidae</taxon>
        <taxon>Dictyocaulus</taxon>
    </lineage>
</organism>
<evidence type="ECO:0008006" key="3">
    <source>
        <dbReference type="Google" id="ProtNLM"/>
    </source>
</evidence>
<sequence length="313" mass="34195">MKLHSLIFEPRKPSIVQFTDNLTMTDNIKTHDVGIDTMKRRSIGTQTEIDEKKPSTKGVIIQDECTSIPLAVCPSCSAWSIQGVLAVGDVAGNIHIVINDAVVSTTKVHLQFVSSISWISKTQFISCGTDGNVVILQFKGTSIETIKSVRLSVVDLPRNIRKSSTSVKSLSIVAMSRYDSEVCIGTETGGLWIASLPDLHLKAVPSIPQAIQSVLYMSPFIIISGDDESTTMINCDGSFVESIAIAAKHLCKIDDDLFIMTDNSRIVIYDKTLKKIMYDENRSAQCLTVTPLGDIVLLSENQLIALNLLKSCT</sequence>
<gene>
    <name evidence="1" type="ORF">DICVIV_09586</name>
</gene>
<reference evidence="2" key="2">
    <citation type="journal article" date="2016" name="Sci. Rep.">
        <title>Dictyocaulus viviparus genome, variome and transcriptome elucidate lungworm biology and support future intervention.</title>
        <authorList>
            <person name="McNulty S.N."/>
            <person name="Strube C."/>
            <person name="Rosa B.A."/>
            <person name="Martin J.C."/>
            <person name="Tyagi R."/>
            <person name="Choi Y.J."/>
            <person name="Wang Q."/>
            <person name="Hallsworth Pepin K."/>
            <person name="Zhang X."/>
            <person name="Ozersky P."/>
            <person name="Wilson R.K."/>
            <person name="Sternberg P.W."/>
            <person name="Gasser R.B."/>
            <person name="Mitreva M."/>
        </authorList>
    </citation>
    <scope>NUCLEOTIDE SEQUENCE [LARGE SCALE GENOMIC DNA]</scope>
    <source>
        <strain evidence="2">HannoverDv2000</strain>
    </source>
</reference>
<dbReference type="STRING" id="29172.A0A0D8XI98"/>
<dbReference type="InterPro" id="IPR036322">
    <property type="entry name" value="WD40_repeat_dom_sf"/>
</dbReference>
<dbReference type="Proteomes" id="UP000053766">
    <property type="component" value="Unassembled WGS sequence"/>
</dbReference>
<name>A0A0D8XI98_DICVI</name>
<dbReference type="SUPFAM" id="SSF50978">
    <property type="entry name" value="WD40 repeat-like"/>
    <property type="match status" value="1"/>
</dbReference>
<accession>A0A0D8XI98</accession>
<dbReference type="EMBL" id="KN716478">
    <property type="protein sequence ID" value="KJH44375.1"/>
    <property type="molecule type" value="Genomic_DNA"/>
</dbReference>
<proteinExistence type="predicted"/>
<evidence type="ECO:0000313" key="2">
    <source>
        <dbReference type="Proteomes" id="UP000053766"/>
    </source>
</evidence>
<dbReference type="OrthoDB" id="5846296at2759"/>
<reference evidence="1 2" key="1">
    <citation type="submission" date="2013-11" db="EMBL/GenBank/DDBJ databases">
        <title>Draft genome of the bovine lungworm Dictyocaulus viviparus.</title>
        <authorList>
            <person name="Mitreva M."/>
        </authorList>
    </citation>
    <scope>NUCLEOTIDE SEQUENCE [LARGE SCALE GENOMIC DNA]</scope>
    <source>
        <strain evidence="1 2">HannoverDv2000</strain>
    </source>
</reference>
<protein>
    <recommendedName>
        <fullName evidence="3">WD domain, G-beta repeat protein</fullName>
    </recommendedName>
</protein>
<dbReference type="AlphaFoldDB" id="A0A0D8XI98"/>